<dbReference type="RefSeq" id="WP_341427881.1">
    <property type="nucleotide sequence ID" value="NZ_JBBUTG010000016.1"/>
</dbReference>
<gene>
    <name evidence="2" type="ORF">AACH06_21780</name>
</gene>
<feature type="region of interest" description="Disordered" evidence="1">
    <location>
        <begin position="336"/>
        <end position="380"/>
    </location>
</feature>
<evidence type="ECO:0000313" key="2">
    <source>
        <dbReference type="EMBL" id="MEK8033459.1"/>
    </source>
</evidence>
<evidence type="ECO:0000313" key="3">
    <source>
        <dbReference type="Proteomes" id="UP001371218"/>
    </source>
</evidence>
<dbReference type="InterPro" id="IPR006597">
    <property type="entry name" value="Sel1-like"/>
</dbReference>
<dbReference type="EMBL" id="JBBUTG010000016">
    <property type="protein sequence ID" value="MEK8033459.1"/>
    <property type="molecule type" value="Genomic_DNA"/>
</dbReference>
<dbReference type="SMART" id="SM00671">
    <property type="entry name" value="SEL1"/>
    <property type="match status" value="3"/>
</dbReference>
<protein>
    <submittedName>
        <fullName evidence="2">Tetratricopeptide repeat protein</fullName>
    </submittedName>
</protein>
<feature type="compositionally biased region" description="Basic residues" evidence="1">
    <location>
        <begin position="371"/>
        <end position="380"/>
    </location>
</feature>
<keyword evidence="3" id="KW-1185">Reference proteome</keyword>
<dbReference type="Pfam" id="PF08238">
    <property type="entry name" value="Sel1"/>
    <property type="match status" value="3"/>
</dbReference>
<dbReference type="InterPro" id="IPR050767">
    <property type="entry name" value="Sel1_AlgK"/>
</dbReference>
<name>A0ABU9BU08_9BURK</name>
<dbReference type="SUPFAM" id="SSF81901">
    <property type="entry name" value="HCP-like"/>
    <property type="match status" value="1"/>
</dbReference>
<dbReference type="Gene3D" id="1.25.40.10">
    <property type="entry name" value="Tetratricopeptide repeat domain"/>
    <property type="match status" value="1"/>
</dbReference>
<comment type="caution">
    <text evidence="2">The sequence shown here is derived from an EMBL/GenBank/DDBJ whole genome shotgun (WGS) entry which is preliminary data.</text>
</comment>
<proteinExistence type="predicted"/>
<dbReference type="PANTHER" id="PTHR11102:SF160">
    <property type="entry name" value="ERAD-ASSOCIATED E3 UBIQUITIN-PROTEIN LIGASE COMPONENT HRD3"/>
    <property type="match status" value="1"/>
</dbReference>
<evidence type="ECO:0000256" key="1">
    <source>
        <dbReference type="SAM" id="MobiDB-lite"/>
    </source>
</evidence>
<feature type="compositionally biased region" description="Low complexity" evidence="1">
    <location>
        <begin position="343"/>
        <end position="361"/>
    </location>
</feature>
<accession>A0ABU9BU08</accession>
<organism evidence="2 3">
    <name type="scientific">Ideonella lacteola</name>
    <dbReference type="NCBI Taxonomy" id="2984193"/>
    <lineage>
        <taxon>Bacteria</taxon>
        <taxon>Pseudomonadati</taxon>
        <taxon>Pseudomonadota</taxon>
        <taxon>Betaproteobacteria</taxon>
        <taxon>Burkholderiales</taxon>
        <taxon>Sphaerotilaceae</taxon>
        <taxon>Ideonella</taxon>
    </lineage>
</organism>
<sequence>MSYVIQIWEQPADVALPAHPNAVWEMLGHLSHRAPGTNSRYVELARQLMARFPENDDPNGEGQVWLRGRADGEGTRLVWALGLCSCDQLDEVRATVVSLANALGLNAADEQSGRLHLVQRPPVASPRATPAAAPQVAPRVGAAVDETPTEPVPLMSHAPSRLSLGRVAPSAAARAVMARAERRDPQARFELGRLFKLGDGVDASDELAVHWWTLAAELGHRDAQFHLGLAHALGEGVEQSHAKAFKWFCEAADQAHPEALFNLGQMYAEGTGTARDTVVGSALCYCAHKLDSLHPMPIFQPGETARAMALAALITQSGGAVLDTVAAWRRAEARAAEQPAPLTDAPAGTSASAADALGSTTRSAPSWLPRWLRRAKGQTA</sequence>
<dbReference type="InterPro" id="IPR011990">
    <property type="entry name" value="TPR-like_helical_dom_sf"/>
</dbReference>
<reference evidence="2 3" key="1">
    <citation type="submission" date="2024-04" db="EMBL/GenBank/DDBJ databases">
        <title>Novel species of the genus Ideonella isolated from streams.</title>
        <authorList>
            <person name="Lu H."/>
        </authorList>
    </citation>
    <scope>NUCLEOTIDE SEQUENCE [LARGE SCALE GENOMIC DNA]</scope>
    <source>
        <strain evidence="2 3">DXS29W</strain>
    </source>
</reference>
<dbReference type="Proteomes" id="UP001371218">
    <property type="component" value="Unassembled WGS sequence"/>
</dbReference>
<dbReference type="PANTHER" id="PTHR11102">
    <property type="entry name" value="SEL-1-LIKE PROTEIN"/>
    <property type="match status" value="1"/>
</dbReference>